<proteinExistence type="predicted"/>
<dbReference type="SUPFAM" id="SSF53323">
    <property type="entry name" value="Pyruvate-ferredoxin oxidoreductase, PFOR, domain III"/>
    <property type="match status" value="1"/>
</dbReference>
<dbReference type="InterPro" id="IPR002869">
    <property type="entry name" value="Pyrv_flavodox_OxRed_cen"/>
</dbReference>
<organism evidence="3 4">
    <name type="scientific">Desulforamulus aeronauticus DSM 10349</name>
    <dbReference type="NCBI Taxonomy" id="1121421"/>
    <lineage>
        <taxon>Bacteria</taxon>
        <taxon>Bacillati</taxon>
        <taxon>Bacillota</taxon>
        <taxon>Clostridia</taxon>
        <taxon>Eubacteriales</taxon>
        <taxon>Peptococcaceae</taxon>
        <taxon>Desulforamulus</taxon>
    </lineage>
</organism>
<dbReference type="STRING" id="1121421.SAMN02745123_01926"/>
<keyword evidence="4" id="KW-1185">Reference proteome</keyword>
<protein>
    <submittedName>
        <fullName evidence="3">Indolepyruvate ferredoxin oxidoreductase beta subunit</fullName>
    </submittedName>
</protein>
<dbReference type="AlphaFoldDB" id="A0A1M6SNG7"/>
<dbReference type="PANTHER" id="PTHR43854">
    <property type="entry name" value="INDOLEPYRUVATE OXIDOREDUCTASE SUBUNIT IORB"/>
    <property type="match status" value="1"/>
</dbReference>
<dbReference type="InterPro" id="IPR052198">
    <property type="entry name" value="IorB_Oxidoreductase"/>
</dbReference>
<dbReference type="PANTHER" id="PTHR43854:SF1">
    <property type="entry name" value="INDOLEPYRUVATE OXIDOREDUCTASE SUBUNIT IORB"/>
    <property type="match status" value="1"/>
</dbReference>
<evidence type="ECO:0000256" key="1">
    <source>
        <dbReference type="ARBA" id="ARBA00023002"/>
    </source>
</evidence>
<sequence length="196" mass="20825">MRLDIVITGVGGQGNVLASRILAKAAMEWGLPVRTSEAIGMAQREGVVMSQVRMGEGAYGALIPDGSADILLGFELAETIRGLAKLKTGGVVIANRQTIFPVSVSLGLSQYEPEQMISYLENTAAQYHLLDATALAGEAGTYKCTNIVMLGALASLGILPYDEEHLKQVMLDVIPPKLRDINLRAFALGRQALGGE</sequence>
<reference evidence="4" key="1">
    <citation type="submission" date="2016-11" db="EMBL/GenBank/DDBJ databases">
        <authorList>
            <person name="Varghese N."/>
            <person name="Submissions S."/>
        </authorList>
    </citation>
    <scope>NUCLEOTIDE SEQUENCE [LARGE SCALE GENOMIC DNA]</scope>
    <source>
        <strain evidence="4">DSM 10349</strain>
    </source>
</reference>
<evidence type="ECO:0000313" key="4">
    <source>
        <dbReference type="Proteomes" id="UP000183997"/>
    </source>
</evidence>
<dbReference type="InterPro" id="IPR019752">
    <property type="entry name" value="Pyrv/ketoisovalerate_OxRed_cat"/>
</dbReference>
<name>A0A1M6SNG7_9FIRM</name>
<dbReference type="Proteomes" id="UP000183997">
    <property type="component" value="Unassembled WGS sequence"/>
</dbReference>
<dbReference type="RefSeq" id="WP_072913595.1">
    <property type="nucleotide sequence ID" value="NZ_FRAR01000014.1"/>
</dbReference>
<gene>
    <name evidence="3" type="ORF">SAMN02745123_01926</name>
</gene>
<dbReference type="GO" id="GO:0016903">
    <property type="term" value="F:oxidoreductase activity, acting on the aldehyde or oxo group of donors"/>
    <property type="evidence" value="ECO:0007669"/>
    <property type="project" value="InterPro"/>
</dbReference>
<dbReference type="Gene3D" id="3.40.920.10">
    <property type="entry name" value="Pyruvate-ferredoxin oxidoreductase, PFOR, domain III"/>
    <property type="match status" value="1"/>
</dbReference>
<keyword evidence="1" id="KW-0560">Oxidoreductase</keyword>
<dbReference type="OrthoDB" id="9789125at2"/>
<dbReference type="Pfam" id="PF01558">
    <property type="entry name" value="POR"/>
    <property type="match status" value="1"/>
</dbReference>
<accession>A0A1M6SNG7</accession>
<keyword evidence="3" id="KW-0670">Pyruvate</keyword>
<evidence type="ECO:0000259" key="2">
    <source>
        <dbReference type="Pfam" id="PF01558"/>
    </source>
</evidence>
<dbReference type="EMBL" id="FRAR01000014">
    <property type="protein sequence ID" value="SHK46291.1"/>
    <property type="molecule type" value="Genomic_DNA"/>
</dbReference>
<feature type="domain" description="Pyruvate/ketoisovalerate oxidoreductase catalytic" evidence="2">
    <location>
        <begin position="11"/>
        <end position="191"/>
    </location>
</feature>
<evidence type="ECO:0000313" key="3">
    <source>
        <dbReference type="EMBL" id="SHK46291.1"/>
    </source>
</evidence>